<feature type="domain" description="CHRD" evidence="2">
    <location>
        <begin position="31"/>
        <end position="162"/>
    </location>
</feature>
<dbReference type="PROSITE" id="PS50933">
    <property type="entry name" value="CHRD"/>
    <property type="match status" value="1"/>
</dbReference>
<dbReference type="EMBL" id="JACHGF010000006">
    <property type="protein sequence ID" value="MBB5285704.1"/>
    <property type="molecule type" value="Genomic_DNA"/>
</dbReference>
<dbReference type="Pfam" id="PF07452">
    <property type="entry name" value="CHRD"/>
    <property type="match status" value="1"/>
</dbReference>
<dbReference type="SMART" id="SM00754">
    <property type="entry name" value="CHRD"/>
    <property type="match status" value="1"/>
</dbReference>
<comment type="caution">
    <text evidence="3">The sequence shown here is derived from an EMBL/GenBank/DDBJ whole genome shotgun (WGS) entry which is preliminary data.</text>
</comment>
<keyword evidence="1" id="KW-0732">Signal</keyword>
<keyword evidence="4" id="KW-1185">Reference proteome</keyword>
<dbReference type="InterPro" id="IPR010895">
    <property type="entry name" value="CHRD"/>
</dbReference>
<dbReference type="Proteomes" id="UP000557307">
    <property type="component" value="Unassembled WGS sequence"/>
</dbReference>
<organism evidence="3 4">
    <name type="scientific">Rhabdobacter roseus</name>
    <dbReference type="NCBI Taxonomy" id="1655419"/>
    <lineage>
        <taxon>Bacteria</taxon>
        <taxon>Pseudomonadati</taxon>
        <taxon>Bacteroidota</taxon>
        <taxon>Cytophagia</taxon>
        <taxon>Cytophagales</taxon>
        <taxon>Cytophagaceae</taxon>
        <taxon>Rhabdobacter</taxon>
    </lineage>
</organism>
<evidence type="ECO:0000313" key="3">
    <source>
        <dbReference type="EMBL" id="MBB5285704.1"/>
    </source>
</evidence>
<evidence type="ECO:0000259" key="2">
    <source>
        <dbReference type="PROSITE" id="PS50933"/>
    </source>
</evidence>
<feature type="chain" id="PRO_5032595991" description="CHRD domain-containing protein" evidence="1">
    <location>
        <begin position="21"/>
        <end position="162"/>
    </location>
</feature>
<dbReference type="AlphaFoldDB" id="A0A840TQV5"/>
<proteinExistence type="predicted"/>
<evidence type="ECO:0000256" key="1">
    <source>
        <dbReference type="SAM" id="SignalP"/>
    </source>
</evidence>
<reference evidence="3 4" key="1">
    <citation type="submission" date="2020-08" db="EMBL/GenBank/DDBJ databases">
        <title>Genomic Encyclopedia of Type Strains, Phase IV (KMG-IV): sequencing the most valuable type-strain genomes for metagenomic binning, comparative biology and taxonomic classification.</title>
        <authorList>
            <person name="Goeker M."/>
        </authorList>
    </citation>
    <scope>NUCLEOTIDE SEQUENCE [LARGE SCALE GENOMIC DNA]</scope>
    <source>
        <strain evidence="3 4">DSM 105074</strain>
    </source>
</reference>
<sequence length="162" mass="17547">MRRIVLMGVCVMLLASGCNNDNNDGGDDISPDRRVTATLNGTSAVPTNTSAAMGAVDGNYNEATNILRLNVTYQDSMMVGDTLTGDSLMAFVPTGWHIYKSAAANELGESMFDLGSTFSSPYQYTDTLTEAQERDLLDGLYYLNVHTAAYPEGEIRGQLRVE</sequence>
<name>A0A840TQV5_9BACT</name>
<gene>
    <name evidence="3" type="ORF">HNQ92_003864</name>
</gene>
<dbReference type="PROSITE" id="PS51257">
    <property type="entry name" value="PROKAR_LIPOPROTEIN"/>
    <property type="match status" value="1"/>
</dbReference>
<protein>
    <recommendedName>
        <fullName evidence="2">CHRD domain-containing protein</fullName>
    </recommendedName>
</protein>
<accession>A0A840TQV5</accession>
<evidence type="ECO:0000313" key="4">
    <source>
        <dbReference type="Proteomes" id="UP000557307"/>
    </source>
</evidence>
<feature type="signal peptide" evidence="1">
    <location>
        <begin position="1"/>
        <end position="20"/>
    </location>
</feature>
<dbReference type="RefSeq" id="WP_184176122.1">
    <property type="nucleotide sequence ID" value="NZ_JACHGF010000006.1"/>
</dbReference>